<proteinExistence type="predicted"/>
<feature type="signal peptide" evidence="1">
    <location>
        <begin position="1"/>
        <end position="19"/>
    </location>
</feature>
<dbReference type="RefSeq" id="WP_183865333.1">
    <property type="nucleotide sequence ID" value="NZ_JACHCF010000001.1"/>
</dbReference>
<name>A0A7W8YP86_9SPHI</name>
<reference evidence="2 3" key="1">
    <citation type="submission" date="2020-08" db="EMBL/GenBank/DDBJ databases">
        <title>Genomic Encyclopedia of Type Strains, Phase IV (KMG-V): Genome sequencing to study the core and pangenomes of soil and plant-associated prokaryotes.</title>
        <authorList>
            <person name="Whitman W."/>
        </authorList>
    </citation>
    <scope>NUCLEOTIDE SEQUENCE [LARGE SCALE GENOMIC DNA]</scope>
    <source>
        <strain evidence="2 3">MP7CTX6</strain>
    </source>
</reference>
<evidence type="ECO:0000313" key="3">
    <source>
        <dbReference type="Proteomes" id="UP000537718"/>
    </source>
</evidence>
<sequence length="154" mass="17261">MRKPLLILIMAFLMLSAFMACRKKTTGCHDSAATNYEPNTDESCSSCCIIPKPKGALLIWTNMDDMFGWGFGSFYLNIDNGGLKLLNRYYVTPPVNCVNQIGGYYYLDEGDHFCQIYGYDGTTLLQQGTLTVKGNQCNMMQLHPMGARGVAWLR</sequence>
<gene>
    <name evidence="2" type="ORF">HDE69_000193</name>
</gene>
<keyword evidence="1" id="KW-0732">Signal</keyword>
<evidence type="ECO:0000256" key="1">
    <source>
        <dbReference type="SAM" id="SignalP"/>
    </source>
</evidence>
<organism evidence="2 3">
    <name type="scientific">Pedobacter cryoconitis</name>
    <dbReference type="NCBI Taxonomy" id="188932"/>
    <lineage>
        <taxon>Bacteria</taxon>
        <taxon>Pseudomonadati</taxon>
        <taxon>Bacteroidota</taxon>
        <taxon>Sphingobacteriia</taxon>
        <taxon>Sphingobacteriales</taxon>
        <taxon>Sphingobacteriaceae</taxon>
        <taxon>Pedobacter</taxon>
    </lineage>
</organism>
<accession>A0A7W8YP86</accession>
<feature type="chain" id="PRO_5030903719" description="Lipoprotein" evidence="1">
    <location>
        <begin position="20"/>
        <end position="154"/>
    </location>
</feature>
<evidence type="ECO:0008006" key="4">
    <source>
        <dbReference type="Google" id="ProtNLM"/>
    </source>
</evidence>
<evidence type="ECO:0000313" key="2">
    <source>
        <dbReference type="EMBL" id="MBB5619157.1"/>
    </source>
</evidence>
<dbReference type="AlphaFoldDB" id="A0A7W8YP86"/>
<dbReference type="Proteomes" id="UP000537718">
    <property type="component" value="Unassembled WGS sequence"/>
</dbReference>
<comment type="caution">
    <text evidence="2">The sequence shown here is derived from an EMBL/GenBank/DDBJ whole genome shotgun (WGS) entry which is preliminary data.</text>
</comment>
<dbReference type="PROSITE" id="PS51257">
    <property type="entry name" value="PROKAR_LIPOPROTEIN"/>
    <property type="match status" value="1"/>
</dbReference>
<dbReference type="EMBL" id="JACHCF010000001">
    <property type="protein sequence ID" value="MBB5619157.1"/>
    <property type="molecule type" value="Genomic_DNA"/>
</dbReference>
<protein>
    <recommendedName>
        <fullName evidence="4">Lipoprotein</fullName>
    </recommendedName>
</protein>